<name>A0A7S9RNA6_9BACT</name>
<organism evidence="2 3">
    <name type="scientific">Campylobacter concisus</name>
    <dbReference type="NCBI Taxonomy" id="199"/>
    <lineage>
        <taxon>Bacteria</taxon>
        <taxon>Pseudomonadati</taxon>
        <taxon>Campylobacterota</taxon>
        <taxon>Epsilonproteobacteria</taxon>
        <taxon>Campylobacterales</taxon>
        <taxon>Campylobacteraceae</taxon>
        <taxon>Campylobacter</taxon>
    </lineage>
</organism>
<evidence type="ECO:0000313" key="3">
    <source>
        <dbReference type="Proteomes" id="UP000594707"/>
    </source>
</evidence>
<proteinExistence type="predicted"/>
<dbReference type="AlphaFoldDB" id="A0A7S9RNA6"/>
<dbReference type="Pfam" id="PF07424">
    <property type="entry name" value="TrbM"/>
    <property type="match status" value="1"/>
</dbReference>
<keyword evidence="1" id="KW-0732">Signal</keyword>
<feature type="signal peptide" evidence="1">
    <location>
        <begin position="1"/>
        <end position="20"/>
    </location>
</feature>
<accession>A0A7S9RNA6</accession>
<dbReference type="InterPro" id="IPR009989">
    <property type="entry name" value="TrbM"/>
</dbReference>
<reference evidence="2 3" key="1">
    <citation type="journal article" date="2018" name="Emerg. Microbes Infect.">
        <title>Genomic analysis of oral Campylobacter concisus strains identified a potential bacterial molecular marker associated with active Crohn's disease.</title>
        <authorList>
            <person name="Liu F."/>
            <person name="Ma R."/>
            <person name="Tay C.Y.A."/>
            <person name="Octavia S."/>
            <person name="Lan R."/>
            <person name="Chung H.K.L."/>
            <person name="Riordan S.M."/>
            <person name="Grimm M.C."/>
            <person name="Leong R.W."/>
            <person name="Tanaka M.M."/>
            <person name="Connor S."/>
            <person name="Zhang L."/>
        </authorList>
    </citation>
    <scope>NUCLEOTIDE SEQUENCE [LARGE SCALE GENOMIC DNA]</scope>
    <source>
        <strain evidence="2 3">P13UCO-S1</strain>
    </source>
</reference>
<gene>
    <name evidence="2" type="ORF">CVT08_05585</name>
</gene>
<feature type="chain" id="PRO_5032400808" evidence="1">
    <location>
        <begin position="21"/>
        <end position="78"/>
    </location>
</feature>
<dbReference type="EMBL" id="CP060705">
    <property type="protein sequence ID" value="QPH94915.1"/>
    <property type="molecule type" value="Genomic_DNA"/>
</dbReference>
<evidence type="ECO:0000313" key="2">
    <source>
        <dbReference type="EMBL" id="QPH94915.1"/>
    </source>
</evidence>
<sequence>MKKIVLSIVAITMFAGSAVAQEITGDAKLACEALLCLSSPTRPSECAPALKKYFSITDKKPHKQAKKRENFLKLCPKQ</sequence>
<dbReference type="RefSeq" id="WP_103560454.1">
    <property type="nucleotide sequence ID" value="NZ_CABPUL010000018.1"/>
</dbReference>
<evidence type="ECO:0000256" key="1">
    <source>
        <dbReference type="SAM" id="SignalP"/>
    </source>
</evidence>
<dbReference type="Proteomes" id="UP000594707">
    <property type="component" value="Chromosome"/>
</dbReference>
<protein>
    <submittedName>
        <fullName evidence="2">Conjugal transfer protein TrbM</fullName>
    </submittedName>
</protein>